<gene>
    <name evidence="3" type="ORF">SISNIDRAFT_437524</name>
</gene>
<dbReference type="Pfam" id="PF02558">
    <property type="entry name" value="ApbA"/>
    <property type="match status" value="1"/>
</dbReference>
<evidence type="ECO:0000313" key="3">
    <source>
        <dbReference type="EMBL" id="KZS96709.1"/>
    </source>
</evidence>
<dbReference type="AlphaFoldDB" id="A0A164Y9G5"/>
<sequence length="388" mass="42944">MEDVLVVGFGAVGVIYSHILKRTGRVRVSAVARSNYRTALGKKFRTIFLGSACVLSTDSIISTDRGIDIESVKYGNTPNWRPDRLFPSVSAAAASGPYSDVLVCTKCLPDIQPTSQLLAPFFEQSYTSKHPQPVYSLLQNGLGVEADLYQYSRSKLPNINPLIISTSLYIGTNLRGPHTVQHNDFDRLTLGIYKPNWKDKLGEPTQEIEQRAMKHIGDILAAGGTQIKIVDEIQSVKFSKNLWNATFATLSTLTDTRLPVVFATKDTEALIKPHVTAVLTELLKIGHAYFPESSLPSSLIETTYENTAKLHRGRDNKHTPSMLLDRQENRAMEVDVIVGECIRMAKEKGISVPRLETLYSLLLVIQHQLTLKKASVSDAIEPKLSAPL</sequence>
<evidence type="ECO:0000259" key="1">
    <source>
        <dbReference type="Pfam" id="PF02558"/>
    </source>
</evidence>
<dbReference type="FunFam" id="1.10.1040.10:FF:000017">
    <property type="entry name" value="2-dehydropantoate 2-reductase"/>
    <property type="match status" value="1"/>
</dbReference>
<dbReference type="InterPro" id="IPR008927">
    <property type="entry name" value="6-PGluconate_DH-like_C_sf"/>
</dbReference>
<dbReference type="PANTHER" id="PTHR21708:SF43">
    <property type="entry name" value="KETOPANTOATE REDUCTASE C-TERMINAL DOMAIN-CONTAINING PROTEIN"/>
    <property type="match status" value="1"/>
</dbReference>
<evidence type="ECO:0000313" key="4">
    <source>
        <dbReference type="Proteomes" id="UP000076722"/>
    </source>
</evidence>
<dbReference type="PANTHER" id="PTHR21708">
    <property type="entry name" value="PROBABLE 2-DEHYDROPANTOATE 2-REDUCTASE"/>
    <property type="match status" value="1"/>
</dbReference>
<dbReference type="InterPro" id="IPR051402">
    <property type="entry name" value="KPR-Related"/>
</dbReference>
<dbReference type="Proteomes" id="UP000076722">
    <property type="component" value="Unassembled WGS sequence"/>
</dbReference>
<keyword evidence="4" id="KW-1185">Reference proteome</keyword>
<dbReference type="Gene3D" id="3.40.50.720">
    <property type="entry name" value="NAD(P)-binding Rossmann-like Domain"/>
    <property type="match status" value="2"/>
</dbReference>
<dbReference type="InterPro" id="IPR013752">
    <property type="entry name" value="KPA_reductase"/>
</dbReference>
<organism evidence="3 4">
    <name type="scientific">Sistotremastrum niveocremeum HHB9708</name>
    <dbReference type="NCBI Taxonomy" id="1314777"/>
    <lineage>
        <taxon>Eukaryota</taxon>
        <taxon>Fungi</taxon>
        <taxon>Dikarya</taxon>
        <taxon>Basidiomycota</taxon>
        <taxon>Agaricomycotina</taxon>
        <taxon>Agaricomycetes</taxon>
        <taxon>Sistotremastrales</taxon>
        <taxon>Sistotremastraceae</taxon>
        <taxon>Sertulicium</taxon>
        <taxon>Sertulicium niveocremeum</taxon>
    </lineage>
</organism>
<name>A0A164Y9G5_9AGAM</name>
<dbReference type="SUPFAM" id="SSF48179">
    <property type="entry name" value="6-phosphogluconate dehydrogenase C-terminal domain-like"/>
    <property type="match status" value="1"/>
</dbReference>
<dbReference type="InterPro" id="IPR013332">
    <property type="entry name" value="KPR_N"/>
</dbReference>
<dbReference type="InterPro" id="IPR013328">
    <property type="entry name" value="6PGD_dom2"/>
</dbReference>
<proteinExistence type="predicted"/>
<dbReference type="Gene3D" id="1.10.1040.10">
    <property type="entry name" value="N-(1-d-carboxylethyl)-l-norvaline Dehydrogenase, domain 2"/>
    <property type="match status" value="1"/>
</dbReference>
<evidence type="ECO:0000259" key="2">
    <source>
        <dbReference type="Pfam" id="PF08546"/>
    </source>
</evidence>
<reference evidence="3 4" key="1">
    <citation type="journal article" date="2016" name="Mol. Biol. Evol.">
        <title>Comparative Genomics of Early-Diverging Mushroom-Forming Fungi Provides Insights into the Origins of Lignocellulose Decay Capabilities.</title>
        <authorList>
            <person name="Nagy L.G."/>
            <person name="Riley R."/>
            <person name="Tritt A."/>
            <person name="Adam C."/>
            <person name="Daum C."/>
            <person name="Floudas D."/>
            <person name="Sun H."/>
            <person name="Yadav J.S."/>
            <person name="Pangilinan J."/>
            <person name="Larsson K.H."/>
            <person name="Matsuura K."/>
            <person name="Barry K."/>
            <person name="Labutti K."/>
            <person name="Kuo R."/>
            <person name="Ohm R.A."/>
            <person name="Bhattacharya S.S."/>
            <person name="Shirouzu T."/>
            <person name="Yoshinaga Y."/>
            <person name="Martin F.M."/>
            <person name="Grigoriev I.V."/>
            <person name="Hibbett D.S."/>
        </authorList>
    </citation>
    <scope>NUCLEOTIDE SEQUENCE [LARGE SCALE GENOMIC DNA]</scope>
    <source>
        <strain evidence="3 4">HHB9708</strain>
    </source>
</reference>
<accession>A0A164Y9G5</accession>
<dbReference type="GO" id="GO:0005737">
    <property type="term" value="C:cytoplasm"/>
    <property type="evidence" value="ECO:0007669"/>
    <property type="project" value="TreeGrafter"/>
</dbReference>
<feature type="domain" description="Ketopantoate reductase C-terminal" evidence="2">
    <location>
        <begin position="233"/>
        <end position="364"/>
    </location>
</feature>
<dbReference type="EMBL" id="KV419398">
    <property type="protein sequence ID" value="KZS96709.1"/>
    <property type="molecule type" value="Genomic_DNA"/>
</dbReference>
<feature type="domain" description="Ketopantoate reductase N-terminal" evidence="1">
    <location>
        <begin position="4"/>
        <end position="193"/>
    </location>
</feature>
<dbReference type="STRING" id="1314777.A0A164Y9G5"/>
<dbReference type="Pfam" id="PF08546">
    <property type="entry name" value="ApbA_C"/>
    <property type="match status" value="1"/>
</dbReference>
<protein>
    <submittedName>
        <fullName evidence="3">6-phosphogluconate dehydrogenase C-terminal domain-like protein</fullName>
    </submittedName>
</protein>
<dbReference type="OrthoDB" id="3609at2759"/>